<evidence type="ECO:0000256" key="2">
    <source>
        <dbReference type="ARBA" id="ARBA00008093"/>
    </source>
</evidence>
<feature type="domain" description="Ferritin-like diiron" evidence="10">
    <location>
        <begin position="1"/>
        <end position="145"/>
    </location>
</feature>
<comment type="cofactor">
    <cofactor evidence="1">
        <name>heme b</name>
        <dbReference type="ChEBI" id="CHEBI:60344"/>
    </cofactor>
</comment>
<keyword evidence="4 9" id="KW-0349">Heme</keyword>
<feature type="binding site" evidence="8">
    <location>
        <position position="50"/>
    </location>
    <ligand>
        <name>Fe cation</name>
        <dbReference type="ChEBI" id="CHEBI:24875"/>
        <label>3</label>
    </ligand>
</feature>
<comment type="function">
    <text evidence="9">Iron-storage protein.</text>
</comment>
<dbReference type="FunFam" id="1.20.1260.10:FF:000005">
    <property type="entry name" value="Bacterioferritin"/>
    <property type="match status" value="1"/>
</dbReference>
<feature type="binding site" evidence="8">
    <location>
        <position position="128"/>
    </location>
    <ligand>
        <name>Fe cation</name>
        <dbReference type="ChEBI" id="CHEBI:24875"/>
        <label>1</label>
    </ligand>
</feature>
<keyword evidence="5 7" id="KW-0479">Metal-binding</keyword>
<dbReference type="GO" id="GO:0005829">
    <property type="term" value="C:cytosol"/>
    <property type="evidence" value="ECO:0007669"/>
    <property type="project" value="TreeGrafter"/>
</dbReference>
<dbReference type="GO" id="GO:0006879">
    <property type="term" value="P:intracellular iron ion homeostasis"/>
    <property type="evidence" value="ECO:0007669"/>
    <property type="project" value="UniProtKB-KW"/>
</dbReference>
<feature type="binding site" evidence="8">
    <location>
        <position position="18"/>
    </location>
    <ligand>
        <name>Fe cation</name>
        <dbReference type="ChEBI" id="CHEBI:24875"/>
        <label>1</label>
    </ligand>
</feature>
<dbReference type="Gene3D" id="1.20.1260.10">
    <property type="match status" value="1"/>
</dbReference>
<feature type="binding site" evidence="8">
    <location>
        <position position="51"/>
    </location>
    <ligand>
        <name>Fe cation</name>
        <dbReference type="ChEBI" id="CHEBI:24875"/>
        <label>2</label>
    </ligand>
</feature>
<feature type="binding site" evidence="8">
    <location>
        <position position="130"/>
    </location>
    <ligand>
        <name>Fe cation</name>
        <dbReference type="ChEBI" id="CHEBI:24875"/>
        <label>2</label>
    </ligand>
</feature>
<organism evidence="11 12">
    <name type="scientific">Roseospira goensis</name>
    <dbReference type="NCBI Taxonomy" id="391922"/>
    <lineage>
        <taxon>Bacteria</taxon>
        <taxon>Pseudomonadati</taxon>
        <taxon>Pseudomonadota</taxon>
        <taxon>Alphaproteobacteria</taxon>
        <taxon>Rhodospirillales</taxon>
        <taxon>Rhodospirillaceae</taxon>
        <taxon>Roseospira</taxon>
    </lineage>
</organism>
<keyword evidence="12" id="KW-1185">Reference proteome</keyword>
<dbReference type="CDD" id="cd00907">
    <property type="entry name" value="Bacterioferritin"/>
    <property type="match status" value="1"/>
</dbReference>
<dbReference type="InterPro" id="IPR008331">
    <property type="entry name" value="Ferritin_DPS_dom"/>
</dbReference>
<keyword evidence="6 7" id="KW-0408">Iron</keyword>
<evidence type="ECO:0000313" key="12">
    <source>
        <dbReference type="Proteomes" id="UP000555728"/>
    </source>
</evidence>
<dbReference type="PRINTS" id="PR00601">
    <property type="entry name" value="BACFERRITIN"/>
</dbReference>
<dbReference type="EMBL" id="JACIGI010000003">
    <property type="protein sequence ID" value="MBB4284862.1"/>
    <property type="molecule type" value="Genomic_DNA"/>
</dbReference>
<gene>
    <name evidence="11" type="ORF">GGD88_000573</name>
</gene>
<feature type="binding site" evidence="8">
    <location>
        <position position="94"/>
    </location>
    <ligand>
        <name>Fe cation</name>
        <dbReference type="ChEBI" id="CHEBI:24875"/>
        <label>2</label>
    </ligand>
</feature>
<dbReference type="GO" id="GO:0020037">
    <property type="term" value="F:heme binding"/>
    <property type="evidence" value="ECO:0007669"/>
    <property type="project" value="TreeGrafter"/>
</dbReference>
<evidence type="ECO:0000256" key="3">
    <source>
        <dbReference type="ARBA" id="ARBA00022434"/>
    </source>
</evidence>
<evidence type="ECO:0000313" key="11">
    <source>
        <dbReference type="EMBL" id="MBB4284862.1"/>
    </source>
</evidence>
<feature type="binding site" evidence="8">
    <location>
        <position position="51"/>
    </location>
    <ligand>
        <name>Fe cation</name>
        <dbReference type="ChEBI" id="CHEBI:24875"/>
        <label>1</label>
    </ligand>
</feature>
<evidence type="ECO:0000256" key="7">
    <source>
        <dbReference type="PIRNR" id="PIRNR002560"/>
    </source>
</evidence>
<dbReference type="PIRSF" id="PIRSF002560">
    <property type="entry name" value="Bacterioferritin"/>
    <property type="match status" value="1"/>
</dbReference>
<dbReference type="PANTHER" id="PTHR30295">
    <property type="entry name" value="BACTERIOFERRITIN"/>
    <property type="match status" value="1"/>
</dbReference>
<dbReference type="PROSITE" id="PS50905">
    <property type="entry name" value="FERRITIN_LIKE"/>
    <property type="match status" value="1"/>
</dbReference>
<evidence type="ECO:0000256" key="9">
    <source>
        <dbReference type="RuleBase" id="RU000623"/>
    </source>
</evidence>
<dbReference type="AlphaFoldDB" id="A0A7W6RYE7"/>
<comment type="caution">
    <text evidence="11">The sequence shown here is derived from an EMBL/GenBank/DDBJ whole genome shotgun (WGS) entry which is preliminary data.</text>
</comment>
<dbReference type="GO" id="GO:0004322">
    <property type="term" value="F:ferroxidase activity"/>
    <property type="evidence" value="ECO:0007669"/>
    <property type="project" value="UniProtKB-ARBA"/>
</dbReference>
<feature type="binding site" evidence="8">
    <location>
        <position position="54"/>
    </location>
    <ligand>
        <name>Fe cation</name>
        <dbReference type="ChEBI" id="CHEBI:24875"/>
        <label>1</label>
    </ligand>
</feature>
<accession>A0A7W6RYE7</accession>
<comment type="similarity">
    <text evidence="2 7 9">Belongs to the bacterioferritin family.</text>
</comment>
<dbReference type="GO" id="GO:0008199">
    <property type="term" value="F:ferric iron binding"/>
    <property type="evidence" value="ECO:0007669"/>
    <property type="project" value="InterPro"/>
</dbReference>
<dbReference type="SUPFAM" id="SSF47240">
    <property type="entry name" value="Ferritin-like"/>
    <property type="match status" value="1"/>
</dbReference>
<evidence type="ECO:0000256" key="6">
    <source>
        <dbReference type="ARBA" id="ARBA00023004"/>
    </source>
</evidence>
<evidence type="ECO:0000256" key="4">
    <source>
        <dbReference type="ARBA" id="ARBA00022617"/>
    </source>
</evidence>
<evidence type="ECO:0000256" key="5">
    <source>
        <dbReference type="ARBA" id="ARBA00022723"/>
    </source>
</evidence>
<dbReference type="Proteomes" id="UP000555728">
    <property type="component" value="Unassembled WGS sequence"/>
</dbReference>
<feature type="binding site" description="axial binding residue" evidence="8">
    <location>
        <position position="52"/>
    </location>
    <ligand>
        <name>heme b</name>
        <dbReference type="ChEBI" id="CHEBI:60344"/>
        <note>ligand shared between dimeric partners</note>
    </ligand>
    <ligandPart>
        <name>Fe</name>
        <dbReference type="ChEBI" id="CHEBI:18248"/>
    </ligandPart>
</feature>
<feature type="binding site" evidence="8">
    <location>
        <position position="46"/>
    </location>
    <ligand>
        <name>Fe cation</name>
        <dbReference type="ChEBI" id="CHEBI:24875"/>
        <label>3</label>
    </ligand>
</feature>
<evidence type="ECO:0000256" key="8">
    <source>
        <dbReference type="PIRSR" id="PIRSR002560-1"/>
    </source>
</evidence>
<keyword evidence="3 7" id="KW-0409">Iron storage</keyword>
<dbReference type="GO" id="GO:0140315">
    <property type="term" value="F:iron ion sequestering activity"/>
    <property type="evidence" value="ECO:0007669"/>
    <property type="project" value="UniProtKB-ARBA"/>
</dbReference>
<dbReference type="PANTHER" id="PTHR30295:SF0">
    <property type="entry name" value="BACTERIOFERRITIN"/>
    <property type="match status" value="1"/>
</dbReference>
<dbReference type="GO" id="GO:0006826">
    <property type="term" value="P:iron ion transport"/>
    <property type="evidence" value="ECO:0007669"/>
    <property type="project" value="InterPro"/>
</dbReference>
<reference evidence="11 12" key="1">
    <citation type="submission" date="2020-08" db="EMBL/GenBank/DDBJ databases">
        <title>Genome sequencing of Purple Non-Sulfur Bacteria from various extreme environments.</title>
        <authorList>
            <person name="Mayer M."/>
        </authorList>
    </citation>
    <scope>NUCLEOTIDE SEQUENCE [LARGE SCALE GENOMIC DNA]</scope>
    <source>
        <strain evidence="11 12">JA135</strain>
    </source>
</reference>
<dbReference type="RefSeq" id="WP_184431494.1">
    <property type="nucleotide sequence ID" value="NZ_JACIGI010000003.1"/>
</dbReference>
<dbReference type="PROSITE" id="PS00549">
    <property type="entry name" value="BACTERIOFERRITIN"/>
    <property type="match status" value="1"/>
</dbReference>
<protein>
    <recommendedName>
        <fullName evidence="7 9">Bacterioferritin</fullName>
    </recommendedName>
</protein>
<dbReference type="InterPro" id="IPR009040">
    <property type="entry name" value="Ferritin-like_diiron"/>
</dbReference>
<evidence type="ECO:0000259" key="10">
    <source>
        <dbReference type="PROSITE" id="PS50905"/>
    </source>
</evidence>
<dbReference type="InterPro" id="IPR002024">
    <property type="entry name" value="Bacterioferritin"/>
</dbReference>
<sequence>MKGDKSVIDRLNSVLTNELTAVNQYFLHARMMKNWGFLRLADTVYHESIEEMQHADMVIERILLLEGLPNLQDLKTLRIGETVPECLESDLTLEYDARATLVEGVAHCEAVQDFVSRDLLRHILSDTEEHIDWLESQMHLIAQVGASGYLQQQMFGGEGDSED</sequence>
<dbReference type="Pfam" id="PF00210">
    <property type="entry name" value="Ferritin"/>
    <property type="match status" value="1"/>
</dbReference>
<feature type="binding site" evidence="8">
    <location>
        <position position="128"/>
    </location>
    <ligand>
        <name>Fe cation</name>
        <dbReference type="ChEBI" id="CHEBI:24875"/>
        <label>2</label>
    </ligand>
</feature>
<keyword evidence="11" id="KW-0560">Oxidoreductase</keyword>
<dbReference type="NCBIfam" id="TIGR00754">
    <property type="entry name" value="bfr"/>
    <property type="match status" value="1"/>
</dbReference>
<dbReference type="InterPro" id="IPR012347">
    <property type="entry name" value="Ferritin-like"/>
</dbReference>
<dbReference type="InterPro" id="IPR009078">
    <property type="entry name" value="Ferritin-like_SF"/>
</dbReference>
<evidence type="ECO:0000256" key="1">
    <source>
        <dbReference type="ARBA" id="ARBA00001970"/>
    </source>
</evidence>
<name>A0A7W6RYE7_9PROT</name>
<proteinExistence type="inferred from homology"/>